<dbReference type="Gene3D" id="1.20.120.1770">
    <property type="match status" value="1"/>
</dbReference>
<feature type="transmembrane region" description="Helical" evidence="12">
    <location>
        <begin position="192"/>
        <end position="212"/>
    </location>
</feature>
<comment type="subcellular location">
    <subcellularLocation>
        <location evidence="2">Membrane</location>
        <topology evidence="2">Multi-pass membrane protein</topology>
    </subcellularLocation>
</comment>
<dbReference type="EC" id="7.2.1.3" evidence="11"/>
<keyword evidence="3" id="KW-0813">Transport</keyword>
<comment type="caution">
    <text evidence="14">The sequence shown here is derived from an EMBL/GenBank/DDBJ whole genome shotgun (WGS) entry which is preliminary data.</text>
</comment>
<evidence type="ECO:0000256" key="2">
    <source>
        <dbReference type="ARBA" id="ARBA00004141"/>
    </source>
</evidence>
<keyword evidence="7" id="KW-0249">Electron transport</keyword>
<dbReference type="Pfam" id="PF03188">
    <property type="entry name" value="Cytochrom_B561"/>
    <property type="match status" value="1"/>
</dbReference>
<dbReference type="AlphaFoldDB" id="A0AAV1J4D9"/>
<comment type="cofactor">
    <cofactor evidence="1">
        <name>heme b</name>
        <dbReference type="ChEBI" id="CHEBI:60344"/>
    </cofactor>
</comment>
<feature type="transmembrane region" description="Helical" evidence="12">
    <location>
        <begin position="120"/>
        <end position="140"/>
    </location>
</feature>
<dbReference type="GO" id="GO:0046872">
    <property type="term" value="F:metal ion binding"/>
    <property type="evidence" value="ECO:0007669"/>
    <property type="project" value="UniProtKB-KW"/>
</dbReference>
<feature type="transmembrane region" description="Helical" evidence="12">
    <location>
        <begin position="146"/>
        <end position="171"/>
    </location>
</feature>
<evidence type="ECO:0000259" key="13">
    <source>
        <dbReference type="PROSITE" id="PS50939"/>
    </source>
</evidence>
<accession>A0AAV1J4D9</accession>
<keyword evidence="5 12" id="KW-0812">Transmembrane</keyword>
<dbReference type="GO" id="GO:0016020">
    <property type="term" value="C:membrane"/>
    <property type="evidence" value="ECO:0007669"/>
    <property type="project" value="UniProtKB-SubCell"/>
</dbReference>
<evidence type="ECO:0000256" key="11">
    <source>
        <dbReference type="ARBA" id="ARBA00024225"/>
    </source>
</evidence>
<keyword evidence="6" id="KW-0479">Metal-binding</keyword>
<keyword evidence="10 12" id="KW-0472">Membrane</keyword>
<evidence type="ECO:0000256" key="6">
    <source>
        <dbReference type="ARBA" id="ARBA00022723"/>
    </source>
</evidence>
<organism evidence="14 15">
    <name type="scientific">Leptosia nina</name>
    <dbReference type="NCBI Taxonomy" id="320188"/>
    <lineage>
        <taxon>Eukaryota</taxon>
        <taxon>Metazoa</taxon>
        <taxon>Ecdysozoa</taxon>
        <taxon>Arthropoda</taxon>
        <taxon>Hexapoda</taxon>
        <taxon>Insecta</taxon>
        <taxon>Pterygota</taxon>
        <taxon>Neoptera</taxon>
        <taxon>Endopterygota</taxon>
        <taxon>Lepidoptera</taxon>
        <taxon>Glossata</taxon>
        <taxon>Ditrysia</taxon>
        <taxon>Papilionoidea</taxon>
        <taxon>Pieridae</taxon>
        <taxon>Pierinae</taxon>
        <taxon>Leptosia</taxon>
    </lineage>
</organism>
<dbReference type="PROSITE" id="PS50939">
    <property type="entry name" value="CYTOCHROME_B561"/>
    <property type="match status" value="1"/>
</dbReference>
<keyword evidence="15" id="KW-1185">Reference proteome</keyword>
<feature type="transmembrane region" description="Helical" evidence="12">
    <location>
        <begin position="224"/>
        <end position="242"/>
    </location>
</feature>
<evidence type="ECO:0000256" key="8">
    <source>
        <dbReference type="ARBA" id="ARBA00022989"/>
    </source>
</evidence>
<dbReference type="Proteomes" id="UP001497472">
    <property type="component" value="Unassembled WGS sequence"/>
</dbReference>
<evidence type="ECO:0000256" key="10">
    <source>
        <dbReference type="ARBA" id="ARBA00023136"/>
    </source>
</evidence>
<feature type="domain" description="Cytochrome b561" evidence="13">
    <location>
        <begin position="47"/>
        <end position="248"/>
    </location>
</feature>
<keyword evidence="4" id="KW-0349">Heme</keyword>
<evidence type="ECO:0000313" key="14">
    <source>
        <dbReference type="EMBL" id="CAK1543093.1"/>
    </source>
</evidence>
<dbReference type="GO" id="GO:0140575">
    <property type="term" value="F:transmembrane monodehydroascorbate reductase activity"/>
    <property type="evidence" value="ECO:0007669"/>
    <property type="project" value="InterPro"/>
</dbReference>
<feature type="transmembrane region" description="Helical" evidence="12">
    <location>
        <begin position="78"/>
        <end position="99"/>
    </location>
</feature>
<evidence type="ECO:0000256" key="1">
    <source>
        <dbReference type="ARBA" id="ARBA00001970"/>
    </source>
</evidence>
<keyword evidence="8 12" id="KW-1133">Transmembrane helix</keyword>
<dbReference type="SMART" id="SM00665">
    <property type="entry name" value="B561"/>
    <property type="match status" value="1"/>
</dbReference>
<evidence type="ECO:0000256" key="7">
    <source>
        <dbReference type="ARBA" id="ARBA00022982"/>
    </source>
</evidence>
<protein>
    <recommendedName>
        <fullName evidence="11">ascorbate ferrireductase (transmembrane)</fullName>
        <ecNumber evidence="11">7.2.1.3</ecNumber>
    </recommendedName>
</protein>
<evidence type="ECO:0000256" key="9">
    <source>
        <dbReference type="ARBA" id="ARBA00023004"/>
    </source>
</evidence>
<evidence type="ECO:0000256" key="5">
    <source>
        <dbReference type="ARBA" id="ARBA00022692"/>
    </source>
</evidence>
<dbReference type="EMBL" id="CAVLEF010000004">
    <property type="protein sequence ID" value="CAK1543093.1"/>
    <property type="molecule type" value="Genomic_DNA"/>
</dbReference>
<feature type="transmembrane region" description="Helical" evidence="12">
    <location>
        <begin position="44"/>
        <end position="66"/>
    </location>
</feature>
<dbReference type="PANTHER" id="PTHR15422">
    <property type="entry name" value="OS05G0565100 PROTEIN"/>
    <property type="match status" value="1"/>
</dbReference>
<proteinExistence type="predicted"/>
<dbReference type="GO" id="GO:0140571">
    <property type="term" value="F:transmembrane ascorbate ferrireductase activity"/>
    <property type="evidence" value="ECO:0007669"/>
    <property type="project" value="UniProtKB-EC"/>
</dbReference>
<keyword evidence="9" id="KW-0408">Iron</keyword>
<evidence type="ECO:0000256" key="12">
    <source>
        <dbReference type="SAM" id="Phobius"/>
    </source>
</evidence>
<evidence type="ECO:0000256" key="3">
    <source>
        <dbReference type="ARBA" id="ARBA00022448"/>
    </source>
</evidence>
<reference evidence="14 15" key="1">
    <citation type="submission" date="2023-11" db="EMBL/GenBank/DDBJ databases">
        <authorList>
            <person name="Okamura Y."/>
        </authorList>
    </citation>
    <scope>NUCLEOTIDE SEQUENCE [LARGE SCALE GENOMIC DNA]</scope>
</reference>
<gene>
    <name evidence="14" type="ORF">LNINA_LOCUS2931</name>
</gene>
<evidence type="ECO:0000313" key="15">
    <source>
        <dbReference type="Proteomes" id="UP001497472"/>
    </source>
</evidence>
<dbReference type="InterPro" id="IPR006593">
    <property type="entry name" value="Cyt_b561/ferric_Rdtase_TM"/>
</dbReference>
<sequence length="248" mass="27701">MASRGCNLECVTGEDAGKDVIEFMGPVKIILVDQPKNLYMRKRFAAAAIVLAHMMMGANSMIIFYYSLSFKKNTCLYASHMALGTAGFQLCMPSAILALHKLAGSTAVMRLPHRPFEHAFLQLFAIIFGVMSTLVTIFFGKFKITIHSIAGVAAGVLAILNVIFGTVIYDYKGTRIDIKELGRFREPFHKMHKFAGMLSFTLSSVCFMSGLVKQSFVKWAPVKEIPYISILFCVFYTLIVLYKPLKEH</sequence>
<dbReference type="InterPro" id="IPR045150">
    <property type="entry name" value="CYB561D1/2"/>
</dbReference>
<name>A0AAV1J4D9_9NEOP</name>
<evidence type="ECO:0000256" key="4">
    <source>
        <dbReference type="ARBA" id="ARBA00022617"/>
    </source>
</evidence>